<keyword evidence="1" id="KW-0238">DNA-binding</keyword>
<gene>
    <name evidence="4" type="ORF">GIB67_016397</name>
</gene>
<dbReference type="SUPFAM" id="SSF47095">
    <property type="entry name" value="HMG-box"/>
    <property type="match status" value="1"/>
</dbReference>
<keyword evidence="1" id="KW-0539">Nucleus</keyword>
<comment type="caution">
    <text evidence="4">The sequence shown here is derived from an EMBL/GenBank/DDBJ whole genome shotgun (WGS) entry which is preliminary data.</text>
</comment>
<feature type="compositionally biased region" description="Basic and acidic residues" evidence="2">
    <location>
        <begin position="172"/>
        <end position="201"/>
    </location>
</feature>
<name>A0A7J7MGU7_9MAGN</name>
<accession>A0A7J7MGU7</accession>
<feature type="compositionally biased region" description="Basic residues" evidence="2">
    <location>
        <begin position="21"/>
        <end position="30"/>
    </location>
</feature>
<feature type="region of interest" description="Disordered" evidence="2">
    <location>
        <begin position="168"/>
        <end position="220"/>
    </location>
</feature>
<evidence type="ECO:0000313" key="5">
    <source>
        <dbReference type="Proteomes" id="UP000541444"/>
    </source>
</evidence>
<reference evidence="4 5" key="1">
    <citation type="journal article" date="2020" name="IScience">
        <title>Genome Sequencing of the Endangered Kingdonia uniflora (Circaeasteraceae, Ranunculales) Reveals Potential Mechanisms of Evolutionary Specialization.</title>
        <authorList>
            <person name="Sun Y."/>
            <person name="Deng T."/>
            <person name="Zhang A."/>
            <person name="Moore M.J."/>
            <person name="Landis J.B."/>
            <person name="Lin N."/>
            <person name="Zhang H."/>
            <person name="Zhang X."/>
            <person name="Huang J."/>
            <person name="Zhang X."/>
            <person name="Sun H."/>
            <person name="Wang H."/>
        </authorList>
    </citation>
    <scope>NUCLEOTIDE SEQUENCE [LARGE SCALE GENOMIC DNA]</scope>
    <source>
        <strain evidence="4">TB1705</strain>
        <tissue evidence="4">Leaf</tissue>
    </source>
</reference>
<evidence type="ECO:0000256" key="2">
    <source>
        <dbReference type="SAM" id="MobiDB-lite"/>
    </source>
</evidence>
<dbReference type="InterPro" id="IPR009071">
    <property type="entry name" value="HMG_box_dom"/>
</dbReference>
<dbReference type="Proteomes" id="UP000541444">
    <property type="component" value="Unassembled WGS sequence"/>
</dbReference>
<feature type="DNA-binding region" description="HMG box" evidence="1">
    <location>
        <begin position="96"/>
        <end position="193"/>
    </location>
</feature>
<dbReference type="InterPro" id="IPR044601">
    <property type="entry name" value="HMGB6/HMGB13"/>
</dbReference>
<dbReference type="InterPro" id="IPR036910">
    <property type="entry name" value="HMG_box_dom_sf"/>
</dbReference>
<keyword evidence="5" id="KW-1185">Reference proteome</keyword>
<dbReference type="PANTHER" id="PTHR46912">
    <property type="entry name" value="HIGH MOBILITY GROUP B PROTEIN 13"/>
    <property type="match status" value="1"/>
</dbReference>
<protein>
    <recommendedName>
        <fullName evidence="3">HMG box domain-containing protein</fullName>
    </recommendedName>
</protein>
<organism evidence="4 5">
    <name type="scientific">Kingdonia uniflora</name>
    <dbReference type="NCBI Taxonomy" id="39325"/>
    <lineage>
        <taxon>Eukaryota</taxon>
        <taxon>Viridiplantae</taxon>
        <taxon>Streptophyta</taxon>
        <taxon>Embryophyta</taxon>
        <taxon>Tracheophyta</taxon>
        <taxon>Spermatophyta</taxon>
        <taxon>Magnoliopsida</taxon>
        <taxon>Ranunculales</taxon>
        <taxon>Circaeasteraceae</taxon>
        <taxon>Kingdonia</taxon>
    </lineage>
</organism>
<sequence>MAETIANNIPIDVNPTPVRKERTKKRKALKPKTPSGNEANILAGNISQTLSGIGKENNETFISAKKTTKRNSKSKELEKSFEKELQELKQKDPLKPKRPISAFFLFSKDLREVFSAENKNMLEKQKEEYLLEIELYKTKQDNEAVIHQLEEEQHLKIQKQEALQLLRKKKKEKAENISKKTKETHQKKMKQKEEKNTDPNKPKKLTSSFFLFRKETRMNL</sequence>
<dbReference type="GO" id="GO:0003677">
    <property type="term" value="F:DNA binding"/>
    <property type="evidence" value="ECO:0007669"/>
    <property type="project" value="UniProtKB-UniRule"/>
</dbReference>
<dbReference type="AlphaFoldDB" id="A0A7J7MGU7"/>
<proteinExistence type="predicted"/>
<evidence type="ECO:0000313" key="4">
    <source>
        <dbReference type="EMBL" id="KAF6154145.1"/>
    </source>
</evidence>
<evidence type="ECO:0000259" key="3">
    <source>
        <dbReference type="PROSITE" id="PS50118"/>
    </source>
</evidence>
<dbReference type="GO" id="GO:0005634">
    <property type="term" value="C:nucleus"/>
    <property type="evidence" value="ECO:0007669"/>
    <property type="project" value="UniProtKB-UniRule"/>
</dbReference>
<feature type="region of interest" description="Disordered" evidence="2">
    <location>
        <begin position="1"/>
        <end position="40"/>
    </location>
</feature>
<dbReference type="EMBL" id="JACGCM010001511">
    <property type="protein sequence ID" value="KAF6154145.1"/>
    <property type="molecule type" value="Genomic_DNA"/>
</dbReference>
<dbReference type="PANTHER" id="PTHR46912:SF1">
    <property type="entry name" value="HIGH MOBILITY GROUP B PROTEIN 13"/>
    <property type="match status" value="1"/>
</dbReference>
<feature type="domain" description="HMG box" evidence="3">
    <location>
        <begin position="96"/>
        <end position="193"/>
    </location>
</feature>
<dbReference type="PROSITE" id="PS50118">
    <property type="entry name" value="HMG_BOX_2"/>
    <property type="match status" value="1"/>
</dbReference>
<evidence type="ECO:0000256" key="1">
    <source>
        <dbReference type="PROSITE-ProRule" id="PRU00267"/>
    </source>
</evidence>